<dbReference type="GO" id="GO:0030091">
    <property type="term" value="P:protein repair"/>
    <property type="evidence" value="ECO:0007669"/>
    <property type="project" value="InterPro"/>
</dbReference>
<comment type="catalytic activity">
    <reaction evidence="2 3">
        <text>L-methionyl-[protein] + [thioredoxin]-disulfide + H2O = L-methionyl-(R)-S-oxide-[protein] + [thioredoxin]-dithiol</text>
        <dbReference type="Rhea" id="RHEA:24164"/>
        <dbReference type="Rhea" id="RHEA-COMP:10698"/>
        <dbReference type="Rhea" id="RHEA-COMP:10700"/>
        <dbReference type="Rhea" id="RHEA-COMP:12313"/>
        <dbReference type="Rhea" id="RHEA-COMP:12314"/>
        <dbReference type="ChEBI" id="CHEBI:15377"/>
        <dbReference type="ChEBI" id="CHEBI:16044"/>
        <dbReference type="ChEBI" id="CHEBI:29950"/>
        <dbReference type="ChEBI" id="CHEBI:45764"/>
        <dbReference type="ChEBI" id="CHEBI:50058"/>
        <dbReference type="EC" id="1.8.4.12"/>
    </reaction>
</comment>
<dbReference type="RefSeq" id="WP_093749909.1">
    <property type="nucleotide sequence ID" value="NZ_FNNG01000001.1"/>
</dbReference>
<dbReference type="PANTHER" id="PTHR10173:SF59">
    <property type="entry name" value="PEPTIDE METHIONINE SULFOXIDE REDUCTASE MSRA_MSRB"/>
    <property type="match status" value="1"/>
</dbReference>
<dbReference type="EMBL" id="FNNG01000001">
    <property type="protein sequence ID" value="SDW07878.1"/>
    <property type="molecule type" value="Genomic_DNA"/>
</dbReference>
<dbReference type="FunFam" id="2.170.150.20:FF:000003">
    <property type="entry name" value="Peptide methionine sulfoxide reductase MsrB"/>
    <property type="match status" value="1"/>
</dbReference>
<keyword evidence="1 3" id="KW-0560">Oxidoreductase</keyword>
<feature type="domain" description="MsrB" evidence="4">
    <location>
        <begin position="9"/>
        <end position="132"/>
    </location>
</feature>
<dbReference type="PANTHER" id="PTHR10173">
    <property type="entry name" value="METHIONINE SULFOXIDE REDUCTASE"/>
    <property type="match status" value="1"/>
</dbReference>
<evidence type="ECO:0000259" key="4">
    <source>
        <dbReference type="PROSITE" id="PS51790"/>
    </source>
</evidence>
<organism evidence="5 6">
    <name type="scientific">Tepidimicrobium xylanilyticum</name>
    <dbReference type="NCBI Taxonomy" id="1123352"/>
    <lineage>
        <taxon>Bacteria</taxon>
        <taxon>Bacillati</taxon>
        <taxon>Bacillota</taxon>
        <taxon>Tissierellia</taxon>
        <taxon>Tissierellales</taxon>
        <taxon>Tepidimicrobiaceae</taxon>
        <taxon>Tepidimicrobium</taxon>
    </lineage>
</organism>
<name>A0A1H2QLV2_9FIRM</name>
<dbReference type="NCBIfam" id="TIGR00357">
    <property type="entry name" value="peptide-methionine (R)-S-oxide reductase MsrB"/>
    <property type="match status" value="1"/>
</dbReference>
<dbReference type="Pfam" id="PF01641">
    <property type="entry name" value="SelR"/>
    <property type="match status" value="1"/>
</dbReference>
<reference evidence="5 6" key="1">
    <citation type="submission" date="2016-10" db="EMBL/GenBank/DDBJ databases">
        <authorList>
            <person name="de Groot N.N."/>
        </authorList>
    </citation>
    <scope>NUCLEOTIDE SEQUENCE [LARGE SCALE GENOMIC DNA]</scope>
    <source>
        <strain evidence="5 6">DSM 23310</strain>
    </source>
</reference>
<accession>A0A1H2QLV2</accession>
<dbReference type="EC" id="1.8.4.12" evidence="3"/>
<dbReference type="InterPro" id="IPR028427">
    <property type="entry name" value="Met_Sox_Rdtase_MsrB"/>
</dbReference>
<evidence type="ECO:0000256" key="3">
    <source>
        <dbReference type="HAMAP-Rule" id="MF_01400"/>
    </source>
</evidence>
<feature type="active site" description="Nucleophile" evidence="3">
    <location>
        <position position="121"/>
    </location>
</feature>
<dbReference type="InterPro" id="IPR011057">
    <property type="entry name" value="Mss4-like_sf"/>
</dbReference>
<keyword evidence="6" id="KW-1185">Reference proteome</keyword>
<dbReference type="InterPro" id="IPR002579">
    <property type="entry name" value="Met_Sox_Rdtase_MsrB_dom"/>
</dbReference>
<dbReference type="SUPFAM" id="SSF51316">
    <property type="entry name" value="Mss4-like"/>
    <property type="match status" value="1"/>
</dbReference>
<evidence type="ECO:0000256" key="2">
    <source>
        <dbReference type="ARBA" id="ARBA00048488"/>
    </source>
</evidence>
<dbReference type="Gene3D" id="2.170.150.20">
    <property type="entry name" value="Peptide methionine sulfoxide reductase"/>
    <property type="match status" value="1"/>
</dbReference>
<dbReference type="GO" id="GO:0005737">
    <property type="term" value="C:cytoplasm"/>
    <property type="evidence" value="ECO:0007669"/>
    <property type="project" value="TreeGrafter"/>
</dbReference>
<dbReference type="OrthoDB" id="4174719at2"/>
<comment type="similarity">
    <text evidence="3">Belongs to the MsrB Met sulfoxide reductase family.</text>
</comment>
<dbReference type="AlphaFoldDB" id="A0A1H2QLV2"/>
<dbReference type="PROSITE" id="PS51790">
    <property type="entry name" value="MSRB"/>
    <property type="match status" value="1"/>
</dbReference>
<protein>
    <recommendedName>
        <fullName evidence="3">Peptide methionine sulfoxide reductase MsrB</fullName>
        <ecNumber evidence="3">1.8.4.12</ecNumber>
    </recommendedName>
    <alternativeName>
        <fullName evidence="3">Peptide-methionine (R)-S-oxide reductase</fullName>
    </alternativeName>
</protein>
<evidence type="ECO:0000256" key="1">
    <source>
        <dbReference type="ARBA" id="ARBA00023002"/>
    </source>
</evidence>
<gene>
    <name evidence="3" type="primary">msrB</name>
    <name evidence="5" type="ORF">SAMN05660923_00174</name>
</gene>
<dbReference type="GO" id="GO:0006979">
    <property type="term" value="P:response to oxidative stress"/>
    <property type="evidence" value="ECO:0007669"/>
    <property type="project" value="InterPro"/>
</dbReference>
<evidence type="ECO:0000313" key="5">
    <source>
        <dbReference type="EMBL" id="SDW07878.1"/>
    </source>
</evidence>
<dbReference type="HAMAP" id="MF_01400">
    <property type="entry name" value="MsrB"/>
    <property type="match status" value="1"/>
</dbReference>
<dbReference type="Proteomes" id="UP000198828">
    <property type="component" value="Unassembled WGS sequence"/>
</dbReference>
<comment type="caution">
    <text evidence="3">Lacks conserved residue(s) required for the propagation of feature annotation.</text>
</comment>
<sequence>MKKYKKPCKEELKKRLTPIQCKVTQENGTERPFGNEYWDHEEEGIYVDIVSGEPLFSSKDKYDAGCGWPSFTKPIDKEFIKEKLDTSHGMIRTEVRSTYADSHLGHVFPDGPRDKGGLRYCINSAALRFIKKEDMEKEGYGEYLELFDG</sequence>
<dbReference type="GO" id="GO:0033743">
    <property type="term" value="F:peptide-methionine (R)-S-oxide reductase activity"/>
    <property type="evidence" value="ECO:0007669"/>
    <property type="project" value="UniProtKB-UniRule"/>
</dbReference>
<evidence type="ECO:0000313" key="6">
    <source>
        <dbReference type="Proteomes" id="UP000198828"/>
    </source>
</evidence>
<proteinExistence type="inferred from homology"/>